<keyword evidence="5 6" id="KW-0472">Membrane</keyword>
<comment type="similarity">
    <text evidence="2">Belongs to the IFI6/IFI27 family.</text>
</comment>
<name>A0AAX6MTD2_9PEZI</name>
<comment type="subcellular location">
    <subcellularLocation>
        <location evidence="1">Membrane</location>
        <topology evidence="1">Multi-pass membrane protein</topology>
    </subcellularLocation>
</comment>
<accession>A0AAX6MTD2</accession>
<comment type="caution">
    <text evidence="7">The sequence shown here is derived from an EMBL/GenBank/DDBJ whole genome shotgun (WGS) entry which is preliminary data.</text>
</comment>
<evidence type="ECO:0000256" key="2">
    <source>
        <dbReference type="ARBA" id="ARBA00007262"/>
    </source>
</evidence>
<dbReference type="InterPro" id="IPR009311">
    <property type="entry name" value="IFI6/IFI27-like"/>
</dbReference>
<dbReference type="Proteomes" id="UP001369815">
    <property type="component" value="Unassembled WGS sequence"/>
</dbReference>
<evidence type="ECO:0000313" key="8">
    <source>
        <dbReference type="Proteomes" id="UP001369815"/>
    </source>
</evidence>
<feature type="transmembrane region" description="Helical" evidence="6">
    <location>
        <begin position="20"/>
        <end position="43"/>
    </location>
</feature>
<evidence type="ECO:0000313" key="7">
    <source>
        <dbReference type="EMBL" id="KAK6955879.1"/>
    </source>
</evidence>
<feature type="transmembrane region" description="Helical" evidence="6">
    <location>
        <begin position="55"/>
        <end position="75"/>
    </location>
</feature>
<evidence type="ECO:0000256" key="5">
    <source>
        <dbReference type="ARBA" id="ARBA00023136"/>
    </source>
</evidence>
<evidence type="ECO:0000256" key="3">
    <source>
        <dbReference type="ARBA" id="ARBA00022692"/>
    </source>
</evidence>
<dbReference type="Gene3D" id="6.10.110.10">
    <property type="match status" value="1"/>
</dbReference>
<dbReference type="InterPro" id="IPR038213">
    <property type="entry name" value="IFI6/IFI27-like_sf"/>
</dbReference>
<organism evidence="7 8">
    <name type="scientific">Daldinia eschscholtzii</name>
    <dbReference type="NCBI Taxonomy" id="292717"/>
    <lineage>
        <taxon>Eukaryota</taxon>
        <taxon>Fungi</taxon>
        <taxon>Dikarya</taxon>
        <taxon>Ascomycota</taxon>
        <taxon>Pezizomycotina</taxon>
        <taxon>Sordariomycetes</taxon>
        <taxon>Xylariomycetidae</taxon>
        <taxon>Xylariales</taxon>
        <taxon>Hypoxylaceae</taxon>
        <taxon>Daldinia</taxon>
    </lineage>
</organism>
<keyword evidence="8" id="KW-1185">Reference proteome</keyword>
<keyword evidence="4 6" id="KW-1133">Transmembrane helix</keyword>
<evidence type="ECO:0000256" key="6">
    <source>
        <dbReference type="SAM" id="Phobius"/>
    </source>
</evidence>
<proteinExistence type="inferred from homology"/>
<dbReference type="Pfam" id="PF06140">
    <property type="entry name" value="Ifi-6-16"/>
    <property type="match status" value="1"/>
</dbReference>
<dbReference type="GO" id="GO:0016020">
    <property type="term" value="C:membrane"/>
    <property type="evidence" value="ECO:0007669"/>
    <property type="project" value="UniProtKB-SubCell"/>
</dbReference>
<dbReference type="EMBL" id="JBANMG010000003">
    <property type="protein sequence ID" value="KAK6955879.1"/>
    <property type="molecule type" value="Genomic_DNA"/>
</dbReference>
<dbReference type="PANTHER" id="PTHR16932:SF18">
    <property type="entry name" value="INTERFERON, ALPHA-INDUCIBLE PROTEIN 27-LIKE 2"/>
    <property type="match status" value="1"/>
</dbReference>
<feature type="transmembrane region" description="Helical" evidence="6">
    <location>
        <begin position="81"/>
        <end position="106"/>
    </location>
</feature>
<protein>
    <submittedName>
        <fullName evidence="7">Uncharacterized protein</fullName>
    </submittedName>
</protein>
<gene>
    <name evidence="7" type="ORF">Daesc_003524</name>
</gene>
<reference evidence="7 8" key="1">
    <citation type="journal article" date="2024" name="Front Chem Biol">
        <title>Unveiling the potential of Daldinia eschscholtzii MFLUCC 19-0629 through bioactivity and bioinformatics studies for enhanced sustainable agriculture production.</title>
        <authorList>
            <person name="Brooks S."/>
            <person name="Weaver J.A."/>
            <person name="Klomchit A."/>
            <person name="Alharthi S.A."/>
            <person name="Onlamun T."/>
            <person name="Nurani R."/>
            <person name="Vong T.K."/>
            <person name="Alberti F."/>
            <person name="Greco C."/>
        </authorList>
    </citation>
    <scope>NUCLEOTIDE SEQUENCE [LARGE SCALE GENOMIC DNA]</scope>
    <source>
        <strain evidence="7">MFLUCC 19-0629</strain>
    </source>
</reference>
<dbReference type="AlphaFoldDB" id="A0AAX6MTD2"/>
<sequence length="186" mass="19220">MANDATSVWGWIQQNPLKAIAYGTAGVAIAAPAVIAGPALAAAGFGASGIIGGSIAAGAQSAIGNVAAGSLFATLQSAGMAGYGAAAVNGVIQAGGIFAAVTTALASKSPDRRKLNPLEYMRDFLSDDHSDIDNCLQFRGMLKSDVIEVEEDAWDDIELEKLIEVMETTPQLISCLQKIKKSMINY</sequence>
<dbReference type="PANTHER" id="PTHR16932">
    <property type="entry name" value="INTERFERON ALPHA-INDUCIBLE PROTEIN 27"/>
    <property type="match status" value="1"/>
</dbReference>
<evidence type="ECO:0000256" key="4">
    <source>
        <dbReference type="ARBA" id="ARBA00022989"/>
    </source>
</evidence>
<evidence type="ECO:0000256" key="1">
    <source>
        <dbReference type="ARBA" id="ARBA00004141"/>
    </source>
</evidence>
<keyword evidence="3 6" id="KW-0812">Transmembrane</keyword>